<dbReference type="Pfam" id="PF00106">
    <property type="entry name" value="adh_short"/>
    <property type="match status" value="1"/>
</dbReference>
<dbReference type="Gene3D" id="3.40.50.720">
    <property type="entry name" value="NAD(P)-binding Rossmann-like Domain"/>
    <property type="match status" value="1"/>
</dbReference>
<dbReference type="GO" id="GO:0016491">
    <property type="term" value="F:oxidoreductase activity"/>
    <property type="evidence" value="ECO:0007669"/>
    <property type="project" value="UniProtKB-KW"/>
</dbReference>
<evidence type="ECO:0000313" key="4">
    <source>
        <dbReference type="Proteomes" id="UP001168821"/>
    </source>
</evidence>
<protein>
    <recommendedName>
        <fullName evidence="5">Retinol dehydrogenase 11</fullName>
    </recommendedName>
</protein>
<gene>
    <name evidence="3" type="ORF">Zmor_024085</name>
</gene>
<sequence length="318" mass="34944">MLLIFILMVVIIYLFKISTKGICRSPGCLLGKTAIITGANSGIGYQTALNLASRGCKIIMADWVDMEASKQKIIKHTNNNNIYAMKLDLTSQQSIKNFVAEVIATNDKLDILVNNAGIGLQFSTTSQPNLNSIMQVNYFGHLLLTLLLLDLMKTSAPSRIVFTSSAFAYLHNLTPDSLGFAGSKAVTASLQTYCNSKLAVLIASDIFSEKLKGTGVTSNAVHPGYVATGIFSPLHNLGFVAKIFLKTLEFIFAKDPWEGSQTLVDAVVSNELEEVSGKFLCDCRPFWKPLVAYDREYCQQIWRASLKHIGLEELTENI</sequence>
<dbReference type="PRINTS" id="PR00081">
    <property type="entry name" value="GDHRDH"/>
</dbReference>
<dbReference type="InterPro" id="IPR002347">
    <property type="entry name" value="SDR_fam"/>
</dbReference>
<organism evidence="3 4">
    <name type="scientific">Zophobas morio</name>
    <dbReference type="NCBI Taxonomy" id="2755281"/>
    <lineage>
        <taxon>Eukaryota</taxon>
        <taxon>Metazoa</taxon>
        <taxon>Ecdysozoa</taxon>
        <taxon>Arthropoda</taxon>
        <taxon>Hexapoda</taxon>
        <taxon>Insecta</taxon>
        <taxon>Pterygota</taxon>
        <taxon>Neoptera</taxon>
        <taxon>Endopterygota</taxon>
        <taxon>Coleoptera</taxon>
        <taxon>Polyphaga</taxon>
        <taxon>Cucujiformia</taxon>
        <taxon>Tenebrionidae</taxon>
        <taxon>Zophobas</taxon>
    </lineage>
</organism>
<dbReference type="PANTHER" id="PTHR43157:SF31">
    <property type="entry name" value="PHOSPHATIDYLINOSITOL-GLYCAN BIOSYNTHESIS CLASS F PROTEIN"/>
    <property type="match status" value="1"/>
</dbReference>
<dbReference type="InterPro" id="IPR036291">
    <property type="entry name" value="NAD(P)-bd_dom_sf"/>
</dbReference>
<keyword evidence="1" id="KW-0560">Oxidoreductase</keyword>
<keyword evidence="4" id="KW-1185">Reference proteome</keyword>
<dbReference type="SUPFAM" id="SSF51735">
    <property type="entry name" value="NAD(P)-binding Rossmann-fold domains"/>
    <property type="match status" value="1"/>
</dbReference>
<evidence type="ECO:0000256" key="2">
    <source>
        <dbReference type="SAM" id="SignalP"/>
    </source>
</evidence>
<evidence type="ECO:0000256" key="1">
    <source>
        <dbReference type="ARBA" id="ARBA00023002"/>
    </source>
</evidence>
<reference evidence="3" key="1">
    <citation type="journal article" date="2023" name="G3 (Bethesda)">
        <title>Whole genome assemblies of Zophobas morio and Tenebrio molitor.</title>
        <authorList>
            <person name="Kaur S."/>
            <person name="Stinson S.A."/>
            <person name="diCenzo G.C."/>
        </authorList>
    </citation>
    <scope>NUCLEOTIDE SEQUENCE</scope>
    <source>
        <strain evidence="3">QUZm001</strain>
    </source>
</reference>
<evidence type="ECO:0008006" key="5">
    <source>
        <dbReference type="Google" id="ProtNLM"/>
    </source>
</evidence>
<evidence type="ECO:0000313" key="3">
    <source>
        <dbReference type="EMBL" id="KAJ3646500.1"/>
    </source>
</evidence>
<dbReference type="Proteomes" id="UP001168821">
    <property type="component" value="Unassembled WGS sequence"/>
</dbReference>
<dbReference type="AlphaFoldDB" id="A0AA38HZV6"/>
<dbReference type="PANTHER" id="PTHR43157">
    <property type="entry name" value="PHOSPHATIDYLINOSITOL-GLYCAN BIOSYNTHESIS CLASS F PROTEIN-RELATED"/>
    <property type="match status" value="1"/>
</dbReference>
<proteinExistence type="predicted"/>
<dbReference type="EMBL" id="JALNTZ010000007">
    <property type="protein sequence ID" value="KAJ3646500.1"/>
    <property type="molecule type" value="Genomic_DNA"/>
</dbReference>
<keyword evidence="2" id="KW-0732">Signal</keyword>
<comment type="caution">
    <text evidence="3">The sequence shown here is derived from an EMBL/GenBank/DDBJ whole genome shotgun (WGS) entry which is preliminary data.</text>
</comment>
<name>A0AA38HZV6_9CUCU</name>
<feature type="signal peptide" evidence="2">
    <location>
        <begin position="1"/>
        <end position="19"/>
    </location>
</feature>
<accession>A0AA38HZV6</accession>
<feature type="chain" id="PRO_5041333300" description="Retinol dehydrogenase 11" evidence="2">
    <location>
        <begin position="20"/>
        <end position="318"/>
    </location>
</feature>